<dbReference type="EMBL" id="FLUM01000001">
    <property type="protein sequence ID" value="SBV90410.1"/>
    <property type="molecule type" value="Genomic_DNA"/>
</dbReference>
<dbReference type="NCBIfam" id="TIGR03782">
    <property type="entry name" value="Bac_Flav_CT_J"/>
    <property type="match status" value="1"/>
</dbReference>
<accession>A0A212IT86</accession>
<dbReference type="InterPro" id="IPR012424">
    <property type="entry name" value="Conjugative_transposon_TraJ_C"/>
</dbReference>
<feature type="transmembrane region" description="Helical" evidence="1">
    <location>
        <begin position="20"/>
        <end position="42"/>
    </location>
</feature>
<feature type="transmembrane region" description="Helical" evidence="1">
    <location>
        <begin position="221"/>
        <end position="245"/>
    </location>
</feature>
<dbReference type="RefSeq" id="WP_296937721.1">
    <property type="nucleotide sequence ID" value="NZ_LT599032.1"/>
</dbReference>
<keyword evidence="1" id="KW-0472">Membrane</keyword>
<feature type="domain" description="Conjugative transposon TraJ C-terminal" evidence="2">
    <location>
        <begin position="1"/>
        <end position="325"/>
    </location>
</feature>
<keyword evidence="1" id="KW-1133">Transmembrane helix</keyword>
<evidence type="ECO:0000313" key="3">
    <source>
        <dbReference type="EMBL" id="SBV90410.1"/>
    </source>
</evidence>
<organism evidence="3">
    <name type="scientific">uncultured Dysgonomonas sp</name>
    <dbReference type="NCBI Taxonomy" id="206096"/>
    <lineage>
        <taxon>Bacteria</taxon>
        <taxon>Pseudomonadati</taxon>
        <taxon>Bacteroidota</taxon>
        <taxon>Bacteroidia</taxon>
        <taxon>Bacteroidales</taxon>
        <taxon>Dysgonomonadaceae</taxon>
        <taxon>Dysgonomonas</taxon>
        <taxon>environmental samples</taxon>
    </lineage>
</organism>
<dbReference type="InterPro" id="IPR022393">
    <property type="entry name" value="Conjugative_transposon_TraJ"/>
</dbReference>
<gene>
    <name evidence="3" type="ORF">KL86DYS1_10047</name>
</gene>
<reference evidence="3" key="1">
    <citation type="submission" date="2016-04" db="EMBL/GenBank/DDBJ databases">
        <authorList>
            <person name="Evans L.H."/>
            <person name="Alamgir A."/>
            <person name="Owens N."/>
            <person name="Weber N.D."/>
            <person name="Virtaneva K."/>
            <person name="Barbian K."/>
            <person name="Babar A."/>
            <person name="Rosenke K."/>
        </authorList>
    </citation>
    <scope>NUCLEOTIDE SEQUENCE</scope>
    <source>
        <strain evidence="3">86-1</strain>
    </source>
</reference>
<feature type="transmembrane region" description="Helical" evidence="1">
    <location>
        <begin position="188"/>
        <end position="209"/>
    </location>
</feature>
<evidence type="ECO:0000259" key="2">
    <source>
        <dbReference type="Pfam" id="PF07863"/>
    </source>
</evidence>
<protein>
    <recommendedName>
        <fullName evidence="2">Conjugative transposon TraJ C-terminal domain-containing protein</fullName>
    </recommendedName>
</protein>
<dbReference type="Pfam" id="PF07863">
    <property type="entry name" value="CtnDOT_TraJ"/>
    <property type="match status" value="1"/>
</dbReference>
<proteinExistence type="predicted"/>
<evidence type="ECO:0000256" key="1">
    <source>
        <dbReference type="SAM" id="Phobius"/>
    </source>
</evidence>
<name>A0A212IT86_9BACT</name>
<dbReference type="AlphaFoldDB" id="A0A212IT86"/>
<keyword evidence="1" id="KW-0812">Transmembrane</keyword>
<feature type="transmembrane region" description="Helical" evidence="1">
    <location>
        <begin position="265"/>
        <end position="289"/>
    </location>
</feature>
<sequence>MDFDQFHQTLRTLYDQMMPLCGNMIGIAKGIAGLGALFYVAYRVWQSLSRAEPIDVYPLLRPFAIGLCIMFFPSVVLGTINSIMSPVVQGTNGMLQSETLDMQKYAEIKDKLEYEAMRRNPETAYLVDNGIFEEKLDQLGITDVGEIAGMYIERGLYQTKKWIREAFREILEIVFKAAALIIDVIRTFFLIVLSILGPLAFAISVWDGFQSTLTQWITRYISVYLWLPVSDLFSTILARLQSLMLQSDIERMQTDPNFSLDSSDAIYIVFLIIGIVGYFTIPTVAGWIISAGGMGNFGKNVNNTATKAGAMVGGVGGAAAGNITGRLKGR</sequence>
<feature type="transmembrane region" description="Helical" evidence="1">
    <location>
        <begin position="62"/>
        <end position="84"/>
    </location>
</feature>